<evidence type="ECO:0000256" key="9">
    <source>
        <dbReference type="ARBA" id="ARBA00023463"/>
    </source>
</evidence>
<proteinExistence type="inferred from homology"/>
<evidence type="ECO:0000256" key="5">
    <source>
        <dbReference type="ARBA" id="ARBA00023136"/>
    </source>
</evidence>
<dbReference type="GO" id="GO:0019706">
    <property type="term" value="F:protein-cysteine S-palmitoyltransferase activity"/>
    <property type="evidence" value="ECO:0007669"/>
    <property type="project" value="UniProtKB-EC"/>
</dbReference>
<keyword evidence="14" id="KW-1185">Reference proteome</keyword>
<dbReference type="PANTHER" id="PTHR22883">
    <property type="entry name" value="ZINC FINGER DHHC DOMAIN CONTAINING PROTEIN"/>
    <property type="match status" value="1"/>
</dbReference>
<evidence type="ECO:0000256" key="8">
    <source>
        <dbReference type="ARBA" id="ARBA00023315"/>
    </source>
</evidence>
<evidence type="ECO:0000313" key="14">
    <source>
        <dbReference type="Proteomes" id="UP001338582"/>
    </source>
</evidence>
<dbReference type="AlphaFoldDB" id="A0AAX4HB59"/>
<evidence type="ECO:0000256" key="4">
    <source>
        <dbReference type="ARBA" id="ARBA00022989"/>
    </source>
</evidence>
<evidence type="ECO:0000256" key="3">
    <source>
        <dbReference type="ARBA" id="ARBA00022692"/>
    </source>
</evidence>
<evidence type="ECO:0000256" key="6">
    <source>
        <dbReference type="ARBA" id="ARBA00023139"/>
    </source>
</evidence>
<evidence type="ECO:0000313" key="13">
    <source>
        <dbReference type="EMBL" id="WPK25107.1"/>
    </source>
</evidence>
<feature type="domain" description="Palmitoyltransferase DHHC" evidence="12">
    <location>
        <begin position="162"/>
        <end position="288"/>
    </location>
</feature>
<dbReference type="InterPro" id="IPR039859">
    <property type="entry name" value="PFA4/ZDH16/20/ERF2-like"/>
</dbReference>
<comment type="catalytic activity">
    <reaction evidence="10 11">
        <text>L-cysteinyl-[protein] + hexadecanoyl-CoA = S-hexadecanoyl-L-cysteinyl-[protein] + CoA</text>
        <dbReference type="Rhea" id="RHEA:36683"/>
        <dbReference type="Rhea" id="RHEA-COMP:10131"/>
        <dbReference type="Rhea" id="RHEA-COMP:11032"/>
        <dbReference type="ChEBI" id="CHEBI:29950"/>
        <dbReference type="ChEBI" id="CHEBI:57287"/>
        <dbReference type="ChEBI" id="CHEBI:57379"/>
        <dbReference type="ChEBI" id="CHEBI:74151"/>
        <dbReference type="EC" id="2.3.1.225"/>
    </reaction>
</comment>
<evidence type="ECO:0000256" key="1">
    <source>
        <dbReference type="ARBA" id="ARBA00004477"/>
    </source>
</evidence>
<name>A0AAX4HB59_9ASCO</name>
<dbReference type="GeneID" id="88173475"/>
<keyword evidence="8 11" id="KW-0012">Acyltransferase</keyword>
<accession>A0AAX4HB59</accession>
<dbReference type="EMBL" id="CP138896">
    <property type="protein sequence ID" value="WPK25107.1"/>
    <property type="molecule type" value="Genomic_DNA"/>
</dbReference>
<comment type="domain">
    <text evidence="11">The DHHC domain is required for palmitoyltransferase activity.</text>
</comment>
<evidence type="ECO:0000256" key="7">
    <source>
        <dbReference type="ARBA" id="ARBA00023288"/>
    </source>
</evidence>
<dbReference type="GO" id="GO:0005794">
    <property type="term" value="C:Golgi apparatus"/>
    <property type="evidence" value="ECO:0007669"/>
    <property type="project" value="TreeGrafter"/>
</dbReference>
<evidence type="ECO:0000256" key="11">
    <source>
        <dbReference type="RuleBase" id="RU079119"/>
    </source>
</evidence>
<dbReference type="Proteomes" id="UP001338582">
    <property type="component" value="Chromosome 3"/>
</dbReference>
<dbReference type="Pfam" id="PF01529">
    <property type="entry name" value="DHHC"/>
    <property type="match status" value="1"/>
</dbReference>
<comment type="subcellular location">
    <subcellularLocation>
        <location evidence="1">Endoplasmic reticulum membrane</location>
        <topology evidence="1">Multi-pass membrane protein</topology>
    </subcellularLocation>
</comment>
<organism evidence="13 14">
    <name type="scientific">Australozyma saopauloensis</name>
    <dbReference type="NCBI Taxonomy" id="291208"/>
    <lineage>
        <taxon>Eukaryota</taxon>
        <taxon>Fungi</taxon>
        <taxon>Dikarya</taxon>
        <taxon>Ascomycota</taxon>
        <taxon>Saccharomycotina</taxon>
        <taxon>Pichiomycetes</taxon>
        <taxon>Metschnikowiaceae</taxon>
        <taxon>Australozyma</taxon>
    </lineage>
</organism>
<dbReference type="RefSeq" id="XP_062877490.1">
    <property type="nucleotide sequence ID" value="XM_063021420.1"/>
</dbReference>
<dbReference type="GO" id="GO:0006612">
    <property type="term" value="P:protein targeting to membrane"/>
    <property type="evidence" value="ECO:0007669"/>
    <property type="project" value="TreeGrafter"/>
</dbReference>
<dbReference type="EC" id="2.3.1.225" evidence="11"/>
<feature type="transmembrane region" description="Helical" evidence="11">
    <location>
        <begin position="64"/>
        <end position="82"/>
    </location>
</feature>
<feature type="transmembrane region" description="Helical" evidence="11">
    <location>
        <begin position="247"/>
        <end position="271"/>
    </location>
</feature>
<feature type="transmembrane region" description="Helical" evidence="11">
    <location>
        <begin position="206"/>
        <end position="227"/>
    </location>
</feature>
<keyword evidence="3 11" id="KW-0812">Transmembrane</keyword>
<dbReference type="InterPro" id="IPR001594">
    <property type="entry name" value="Palmitoyltrfase_DHHC"/>
</dbReference>
<evidence type="ECO:0000256" key="2">
    <source>
        <dbReference type="ARBA" id="ARBA00022679"/>
    </source>
</evidence>
<keyword evidence="2 11" id="KW-0808">Transferase</keyword>
<comment type="similarity">
    <text evidence="9">Belongs to the DHHC palmitoyltransferase family. ERF2/ZDHHC9 subfamily.</text>
</comment>
<keyword evidence="6" id="KW-0564">Palmitate</keyword>
<dbReference type="PROSITE" id="PS50216">
    <property type="entry name" value="DHHC"/>
    <property type="match status" value="1"/>
</dbReference>
<evidence type="ECO:0000256" key="10">
    <source>
        <dbReference type="ARBA" id="ARBA00048048"/>
    </source>
</evidence>
<gene>
    <name evidence="13" type="ORF">PUMCH_002410</name>
</gene>
<dbReference type="PANTHER" id="PTHR22883:SF43">
    <property type="entry name" value="PALMITOYLTRANSFERASE APP"/>
    <property type="match status" value="1"/>
</dbReference>
<protein>
    <recommendedName>
        <fullName evidence="11">Palmitoyltransferase</fullName>
        <ecNumber evidence="11">2.3.1.225</ecNumber>
    </recommendedName>
</protein>
<reference evidence="13 14" key="1">
    <citation type="submission" date="2023-10" db="EMBL/GenBank/DDBJ databases">
        <title>Draft Genome Sequence of Candida saopaulonensis from a very Premature Infant with Sepsis.</title>
        <authorList>
            <person name="Ning Y."/>
            <person name="Dai R."/>
            <person name="Xiao M."/>
            <person name="Xu Y."/>
            <person name="Yan Q."/>
            <person name="Zhang L."/>
        </authorList>
    </citation>
    <scope>NUCLEOTIDE SEQUENCE [LARGE SCALE GENOMIC DNA]</scope>
    <source>
        <strain evidence="13 14">19XY460</strain>
    </source>
</reference>
<dbReference type="KEGG" id="asau:88173475"/>
<dbReference type="GO" id="GO:0005789">
    <property type="term" value="C:endoplasmic reticulum membrane"/>
    <property type="evidence" value="ECO:0007669"/>
    <property type="project" value="UniProtKB-SubCell"/>
</dbReference>
<evidence type="ECO:0000259" key="12">
    <source>
        <dbReference type="Pfam" id="PF01529"/>
    </source>
</evidence>
<keyword evidence="7" id="KW-0449">Lipoprotein</keyword>
<keyword evidence="4 11" id="KW-1133">Transmembrane helix</keyword>
<sequence length="352" mass="40649">MAEEDSRRYRYIHYVVDHCLANWVVTDPNRVSPEKRHRNYQAATETPYVYLCGGRSFLVKKNPYGLAIGLTLITAGILYWVFEAPWAWHHQSPAVVIIFSYLWVLTLCFLVKASTSDPGLQPKNIHLPFDSTKLLLESGPDEYFDTISLPYYSNRTVGASVKYCATCHIWRTPRMSHCLVCNVCVQNHDHHCVYINNCVGAGNYRFFLWFLLTTVITCFYLGTFMFLRCSRYRRMEGYESFADFVKHSPVSLLLGLLSCVGVIYPLLLLLFHTYLTANNITTREYLNNARGNPDYVNVFDTHSILKNLAINWLASPYKNKVYHPRDTIREDLSTMILPPLSSFKISRFATNN</sequence>
<feature type="transmembrane region" description="Helical" evidence="11">
    <location>
        <begin position="94"/>
        <end position="113"/>
    </location>
</feature>
<keyword evidence="5 11" id="KW-0472">Membrane</keyword>